<keyword evidence="8" id="KW-1185">Reference proteome</keyword>
<feature type="zinc finger region" description="C3H1-type" evidence="5">
    <location>
        <begin position="80"/>
        <end position="108"/>
    </location>
</feature>
<keyword evidence="4 5" id="KW-0862">Zinc</keyword>
<dbReference type="SMART" id="SM00356">
    <property type="entry name" value="ZnF_C3H1"/>
    <property type="match status" value="2"/>
</dbReference>
<feature type="domain" description="C3H1-type" evidence="6">
    <location>
        <begin position="19"/>
        <end position="47"/>
    </location>
</feature>
<dbReference type="InterPro" id="IPR045877">
    <property type="entry name" value="ZFP36-like"/>
</dbReference>
<evidence type="ECO:0000256" key="5">
    <source>
        <dbReference type="PROSITE-ProRule" id="PRU00723"/>
    </source>
</evidence>
<sequence>MVQPPAEMIVPQPGSKMAKYKTSLCKHFEQTGTCQMDSRCHFAHGKHELRKQTDALPSHVFKLYQTPVNTVAPPGYVHNKYKTVPCKNFLEGLHCKYGDRCTFAHGDQDMRAKFVKAELLYSPGAYPGSADPSQIQTMPPTSGFGTVDYSVFSQPPPLAPPMDHAQAPTKVVSEAAEEAKAKGASDYGSDFQIPAFDGNNFQDEENNFFNSFNYNNNGFGIGGYSGVDESPTSGDYFSKQTGPRNTSKFDFCYDYTDNSPKETSLVTQMMNLKVSPDPLSDRIEDLELTSDNKDIIQKFSQAKYQIEMGNIEEGNKILNQMMESKEIAFKKYSEIDQDILKTFAPISD</sequence>
<keyword evidence="2" id="KW-0677">Repeat</keyword>
<gene>
    <name evidence="7" type="ORF">ECRASSUSDP1_LOCUS11981</name>
</gene>
<dbReference type="Pfam" id="PF00642">
    <property type="entry name" value="zf-CCCH"/>
    <property type="match status" value="2"/>
</dbReference>
<name>A0AAD1UKT9_EUPCR</name>
<dbReference type="PANTHER" id="PTHR12547">
    <property type="entry name" value="CCCH ZINC FINGER/TIS11-RELATED"/>
    <property type="match status" value="1"/>
</dbReference>
<evidence type="ECO:0000256" key="2">
    <source>
        <dbReference type="ARBA" id="ARBA00022737"/>
    </source>
</evidence>
<feature type="zinc finger region" description="C3H1-type" evidence="5">
    <location>
        <begin position="19"/>
        <end position="47"/>
    </location>
</feature>
<reference evidence="7" key="1">
    <citation type="submission" date="2023-07" db="EMBL/GenBank/DDBJ databases">
        <authorList>
            <consortium name="AG Swart"/>
            <person name="Singh M."/>
            <person name="Singh A."/>
            <person name="Seah K."/>
            <person name="Emmerich C."/>
        </authorList>
    </citation>
    <scope>NUCLEOTIDE SEQUENCE</scope>
    <source>
        <strain evidence="7">DP1</strain>
    </source>
</reference>
<dbReference type="PROSITE" id="PS50103">
    <property type="entry name" value="ZF_C3H1"/>
    <property type="match status" value="2"/>
</dbReference>
<dbReference type="GO" id="GO:0003729">
    <property type="term" value="F:mRNA binding"/>
    <property type="evidence" value="ECO:0007669"/>
    <property type="project" value="InterPro"/>
</dbReference>
<dbReference type="SUPFAM" id="SSF90229">
    <property type="entry name" value="CCCH zinc finger"/>
    <property type="match status" value="2"/>
</dbReference>
<keyword evidence="3 5" id="KW-0863">Zinc-finger</keyword>
<evidence type="ECO:0000256" key="3">
    <source>
        <dbReference type="ARBA" id="ARBA00022771"/>
    </source>
</evidence>
<accession>A0AAD1UKT9</accession>
<dbReference type="GO" id="GO:0008270">
    <property type="term" value="F:zinc ion binding"/>
    <property type="evidence" value="ECO:0007669"/>
    <property type="project" value="UniProtKB-KW"/>
</dbReference>
<dbReference type="FunFam" id="4.10.1000.10:FF:000003">
    <property type="entry name" value="Zinc finger CCCH domain-containing protein"/>
    <property type="match status" value="1"/>
</dbReference>
<dbReference type="InterPro" id="IPR000571">
    <property type="entry name" value="Znf_CCCH"/>
</dbReference>
<keyword evidence="1 5" id="KW-0479">Metal-binding</keyword>
<proteinExistence type="predicted"/>
<dbReference type="GO" id="GO:0051252">
    <property type="term" value="P:regulation of RNA metabolic process"/>
    <property type="evidence" value="ECO:0007669"/>
    <property type="project" value="UniProtKB-ARBA"/>
</dbReference>
<evidence type="ECO:0000259" key="6">
    <source>
        <dbReference type="PROSITE" id="PS50103"/>
    </source>
</evidence>
<dbReference type="EMBL" id="CAMPGE010011863">
    <property type="protein sequence ID" value="CAI2370664.1"/>
    <property type="molecule type" value="Genomic_DNA"/>
</dbReference>
<dbReference type="AlphaFoldDB" id="A0AAD1UKT9"/>
<evidence type="ECO:0000256" key="1">
    <source>
        <dbReference type="ARBA" id="ARBA00022723"/>
    </source>
</evidence>
<protein>
    <recommendedName>
        <fullName evidence="6">C3H1-type domain-containing protein</fullName>
    </recommendedName>
</protein>
<feature type="domain" description="C3H1-type" evidence="6">
    <location>
        <begin position="80"/>
        <end position="108"/>
    </location>
</feature>
<dbReference type="GO" id="GO:0010468">
    <property type="term" value="P:regulation of gene expression"/>
    <property type="evidence" value="ECO:0007669"/>
    <property type="project" value="UniProtKB-ARBA"/>
</dbReference>
<dbReference type="InterPro" id="IPR036855">
    <property type="entry name" value="Znf_CCCH_sf"/>
</dbReference>
<dbReference type="Proteomes" id="UP001295684">
    <property type="component" value="Unassembled WGS sequence"/>
</dbReference>
<evidence type="ECO:0000313" key="7">
    <source>
        <dbReference type="EMBL" id="CAI2370664.1"/>
    </source>
</evidence>
<dbReference type="Gene3D" id="4.10.1000.10">
    <property type="entry name" value="Zinc finger, CCCH-type"/>
    <property type="match status" value="2"/>
</dbReference>
<organism evidence="7 8">
    <name type="scientific">Euplotes crassus</name>
    <dbReference type="NCBI Taxonomy" id="5936"/>
    <lineage>
        <taxon>Eukaryota</taxon>
        <taxon>Sar</taxon>
        <taxon>Alveolata</taxon>
        <taxon>Ciliophora</taxon>
        <taxon>Intramacronucleata</taxon>
        <taxon>Spirotrichea</taxon>
        <taxon>Hypotrichia</taxon>
        <taxon>Euplotida</taxon>
        <taxon>Euplotidae</taxon>
        <taxon>Moneuplotes</taxon>
    </lineage>
</organism>
<evidence type="ECO:0000313" key="8">
    <source>
        <dbReference type="Proteomes" id="UP001295684"/>
    </source>
</evidence>
<evidence type="ECO:0000256" key="4">
    <source>
        <dbReference type="ARBA" id="ARBA00022833"/>
    </source>
</evidence>
<comment type="caution">
    <text evidence="7">The sequence shown here is derived from an EMBL/GenBank/DDBJ whole genome shotgun (WGS) entry which is preliminary data.</text>
</comment>